<comment type="similarity">
    <text evidence="1">Belongs to the acetyltransferase family. GNAT subfamily.</text>
</comment>
<dbReference type="EC" id="2.3.1.-" evidence="5"/>
<dbReference type="EMBL" id="KK102095">
    <property type="protein sequence ID" value="KIY98693.1"/>
    <property type="molecule type" value="Genomic_DNA"/>
</dbReference>
<name>A0A0D2KT81_9CHLO</name>
<dbReference type="PANTHER" id="PTHR13256">
    <property type="entry name" value="N-ACETYLTRANSFERASE 9"/>
    <property type="match status" value="1"/>
</dbReference>
<dbReference type="InterPro" id="IPR016181">
    <property type="entry name" value="Acyl_CoA_acyltransferase"/>
</dbReference>
<sequence length="211" mass="23573">MRLNADTTIVGQRVVLVPYRHEHVPRYHTWMQSPELQARAAELTASEPLSLEEEYAMQAAWAHDPDKLTYILLDPARPPAPEQETWPPGGRAGAMAGDVNLFLNDPDDRLAGEVEIMVAEPESRRKGMACEALRLFMAYVVRELGVTRFIAKIGEDNAPSLALFEGQLGFKEVRRVQVFKEVHLELSVQGHVATQMAALADELQLHSYDSA</sequence>
<dbReference type="InterPro" id="IPR039135">
    <property type="entry name" value="NAT9-like"/>
</dbReference>
<dbReference type="PANTHER" id="PTHR13256:SF16">
    <property type="entry name" value="ALPHA_BETA-TUBULIN-N-ACETYLTRANSFERASE 9"/>
    <property type="match status" value="1"/>
</dbReference>
<keyword evidence="2 5" id="KW-0808">Transferase</keyword>
<dbReference type="GeneID" id="25742143"/>
<evidence type="ECO:0000256" key="3">
    <source>
        <dbReference type="ARBA" id="ARBA00023315"/>
    </source>
</evidence>
<dbReference type="OrthoDB" id="5043642at2759"/>
<reference evidence="5 6" key="1">
    <citation type="journal article" date="2013" name="BMC Genomics">
        <title>Reconstruction of the lipid metabolism for the microalga Monoraphidium neglectum from its genome sequence reveals characteristics suitable for biofuel production.</title>
        <authorList>
            <person name="Bogen C."/>
            <person name="Al-Dilaimi A."/>
            <person name="Albersmeier A."/>
            <person name="Wichmann J."/>
            <person name="Grundmann M."/>
            <person name="Rupp O."/>
            <person name="Lauersen K.J."/>
            <person name="Blifernez-Klassen O."/>
            <person name="Kalinowski J."/>
            <person name="Goesmann A."/>
            <person name="Mussgnug J.H."/>
            <person name="Kruse O."/>
        </authorList>
    </citation>
    <scope>NUCLEOTIDE SEQUENCE [LARGE SCALE GENOMIC DNA]</scope>
    <source>
        <strain evidence="5 6">SAG 48.87</strain>
    </source>
</reference>
<dbReference type="InterPro" id="IPR000182">
    <property type="entry name" value="GNAT_dom"/>
</dbReference>
<organism evidence="5 6">
    <name type="scientific">Monoraphidium neglectum</name>
    <dbReference type="NCBI Taxonomy" id="145388"/>
    <lineage>
        <taxon>Eukaryota</taxon>
        <taxon>Viridiplantae</taxon>
        <taxon>Chlorophyta</taxon>
        <taxon>core chlorophytes</taxon>
        <taxon>Chlorophyceae</taxon>
        <taxon>CS clade</taxon>
        <taxon>Sphaeropleales</taxon>
        <taxon>Selenastraceae</taxon>
        <taxon>Monoraphidium</taxon>
    </lineage>
</organism>
<dbReference type="KEGG" id="mng:MNEG_9268"/>
<dbReference type="RefSeq" id="XP_013897713.1">
    <property type="nucleotide sequence ID" value="XM_014042259.1"/>
</dbReference>
<dbReference type="SUPFAM" id="SSF55729">
    <property type="entry name" value="Acyl-CoA N-acyltransferases (Nat)"/>
    <property type="match status" value="1"/>
</dbReference>
<feature type="domain" description="N-acetyltransferase" evidence="4">
    <location>
        <begin position="13"/>
        <end position="165"/>
    </location>
</feature>
<dbReference type="AlphaFoldDB" id="A0A0D2KT81"/>
<evidence type="ECO:0000313" key="5">
    <source>
        <dbReference type="EMBL" id="KIY98693.1"/>
    </source>
</evidence>
<evidence type="ECO:0000313" key="6">
    <source>
        <dbReference type="Proteomes" id="UP000054498"/>
    </source>
</evidence>
<protein>
    <submittedName>
        <fullName evidence="5">N-acetyltransferase 9-like protein</fullName>
        <ecNumber evidence="5">2.3.1.-</ecNumber>
    </submittedName>
</protein>
<keyword evidence="3 5" id="KW-0012">Acyltransferase</keyword>
<dbReference type="STRING" id="145388.A0A0D2KT81"/>
<dbReference type="Gene3D" id="3.40.630.30">
    <property type="match status" value="1"/>
</dbReference>
<evidence type="ECO:0000259" key="4">
    <source>
        <dbReference type="Pfam" id="PF13302"/>
    </source>
</evidence>
<gene>
    <name evidence="5" type="ORF">MNEG_9268</name>
</gene>
<proteinExistence type="inferred from homology"/>
<evidence type="ECO:0000256" key="1">
    <source>
        <dbReference type="ARBA" id="ARBA00009342"/>
    </source>
</evidence>
<dbReference type="GO" id="GO:0008080">
    <property type="term" value="F:N-acetyltransferase activity"/>
    <property type="evidence" value="ECO:0007669"/>
    <property type="project" value="InterPro"/>
</dbReference>
<evidence type="ECO:0000256" key="2">
    <source>
        <dbReference type="ARBA" id="ARBA00022679"/>
    </source>
</evidence>
<dbReference type="Pfam" id="PF13302">
    <property type="entry name" value="Acetyltransf_3"/>
    <property type="match status" value="1"/>
</dbReference>
<keyword evidence="6" id="KW-1185">Reference proteome</keyword>
<accession>A0A0D2KT81</accession>
<dbReference type="Proteomes" id="UP000054498">
    <property type="component" value="Unassembled WGS sequence"/>
</dbReference>